<sequence length="377" mass="40713">MGESNLGIPILGERLEESVTALLDRYLSALWEDSNPLGMVPERWLAARDHARLILLDCARALRSDGAPAPAPQLGPALSPAPRHLPRTRLVDVLRAMSTLTDLTLERLAELVASLPAEERHPALARAAAELNRATALRVQAAAAAHEDQLLRQVEQANTDHRSRLAGEIHDRIGSSLALAFCHLALYRAETAAGRGADDRITALEQSLHEVVRFTQRVVSGLSPDELIEGLDASLRHDASILNLRGVPLRIEVSGDEGRLPARHREELFLVLREFLRNSFAHASPSSVGVAVRILPGRVDADAEDDGLGFDLLHAASASHGGLRTMRRRVTELGGAYLLTSNPGEGTRMRLSVPLPLPSRPPAAAPPPVPAEYAGNR</sequence>
<name>A0A4R6UT16_9ACTN</name>
<evidence type="ECO:0000256" key="3">
    <source>
        <dbReference type="ARBA" id="ARBA00022679"/>
    </source>
</evidence>
<dbReference type="GO" id="GO:0005886">
    <property type="term" value="C:plasma membrane"/>
    <property type="evidence" value="ECO:0007669"/>
    <property type="project" value="UniProtKB-SubCell"/>
</dbReference>
<keyword evidence="2" id="KW-1003">Cell membrane</keyword>
<reference evidence="12 13" key="1">
    <citation type="submission" date="2019-03" db="EMBL/GenBank/DDBJ databases">
        <title>Genomic Encyclopedia of Type Strains, Phase IV (KMG-IV): sequencing the most valuable type-strain genomes for metagenomic binning, comparative biology and taxonomic classification.</title>
        <authorList>
            <person name="Goeker M."/>
        </authorList>
    </citation>
    <scope>NUCLEOTIDE SEQUENCE [LARGE SCALE GENOMIC DNA]</scope>
    <source>
        <strain evidence="12 13">DSM 46770</strain>
    </source>
</reference>
<evidence type="ECO:0000259" key="11">
    <source>
        <dbReference type="Pfam" id="PF07730"/>
    </source>
</evidence>
<dbReference type="AlphaFoldDB" id="A0A4R6UT16"/>
<dbReference type="InterPro" id="IPR003594">
    <property type="entry name" value="HATPase_dom"/>
</dbReference>
<evidence type="ECO:0000256" key="8">
    <source>
        <dbReference type="ARBA" id="ARBA00023136"/>
    </source>
</evidence>
<comment type="subcellular location">
    <subcellularLocation>
        <location evidence="1">Cell membrane</location>
        <topology evidence="1">Multi-pass membrane protein</topology>
    </subcellularLocation>
</comment>
<dbReference type="PANTHER" id="PTHR24421">
    <property type="entry name" value="NITRATE/NITRITE SENSOR PROTEIN NARX-RELATED"/>
    <property type="match status" value="1"/>
</dbReference>
<keyword evidence="8" id="KW-0472">Membrane</keyword>
<feature type="compositionally biased region" description="Pro residues" evidence="9">
    <location>
        <begin position="355"/>
        <end position="370"/>
    </location>
</feature>
<dbReference type="EMBL" id="SNYN01000018">
    <property type="protein sequence ID" value="TDQ48475.1"/>
    <property type="molecule type" value="Genomic_DNA"/>
</dbReference>
<proteinExistence type="predicted"/>
<keyword evidence="4" id="KW-0812">Transmembrane</keyword>
<keyword evidence="3" id="KW-0808">Transferase</keyword>
<protein>
    <submittedName>
        <fullName evidence="12">Signal transduction histidine kinase</fullName>
    </submittedName>
</protein>
<evidence type="ECO:0000256" key="4">
    <source>
        <dbReference type="ARBA" id="ARBA00022692"/>
    </source>
</evidence>
<dbReference type="Proteomes" id="UP000295281">
    <property type="component" value="Unassembled WGS sequence"/>
</dbReference>
<evidence type="ECO:0000256" key="6">
    <source>
        <dbReference type="ARBA" id="ARBA00022989"/>
    </source>
</evidence>
<dbReference type="InterPro" id="IPR036890">
    <property type="entry name" value="HATPase_C_sf"/>
</dbReference>
<evidence type="ECO:0000256" key="5">
    <source>
        <dbReference type="ARBA" id="ARBA00022777"/>
    </source>
</evidence>
<keyword evidence="6" id="KW-1133">Transmembrane helix</keyword>
<dbReference type="Gene3D" id="3.30.565.10">
    <property type="entry name" value="Histidine kinase-like ATPase, C-terminal domain"/>
    <property type="match status" value="1"/>
</dbReference>
<organism evidence="12 13">
    <name type="scientific">Actinorugispora endophytica</name>
    <dbReference type="NCBI Taxonomy" id="1605990"/>
    <lineage>
        <taxon>Bacteria</taxon>
        <taxon>Bacillati</taxon>
        <taxon>Actinomycetota</taxon>
        <taxon>Actinomycetes</taxon>
        <taxon>Streptosporangiales</taxon>
        <taxon>Nocardiopsidaceae</taxon>
        <taxon>Actinorugispora</taxon>
    </lineage>
</organism>
<feature type="domain" description="Signal transduction histidine kinase subgroup 3 dimerisation and phosphoacceptor" evidence="11">
    <location>
        <begin position="162"/>
        <end position="227"/>
    </location>
</feature>
<dbReference type="Pfam" id="PF02518">
    <property type="entry name" value="HATPase_c"/>
    <property type="match status" value="1"/>
</dbReference>
<dbReference type="InterPro" id="IPR050482">
    <property type="entry name" value="Sensor_HK_TwoCompSys"/>
</dbReference>
<dbReference type="Gene3D" id="1.20.5.1930">
    <property type="match status" value="1"/>
</dbReference>
<comment type="caution">
    <text evidence="12">The sequence shown here is derived from an EMBL/GenBank/DDBJ whole genome shotgun (WGS) entry which is preliminary data.</text>
</comment>
<feature type="domain" description="Histidine kinase/HSP90-like ATPase" evidence="10">
    <location>
        <begin position="266"/>
        <end position="356"/>
    </location>
</feature>
<accession>A0A4R6UT16</accession>
<dbReference type="SUPFAM" id="SSF55874">
    <property type="entry name" value="ATPase domain of HSP90 chaperone/DNA topoisomerase II/histidine kinase"/>
    <property type="match status" value="1"/>
</dbReference>
<dbReference type="CDD" id="cd16917">
    <property type="entry name" value="HATPase_UhpB-NarQ-NarX-like"/>
    <property type="match status" value="1"/>
</dbReference>
<evidence type="ECO:0000256" key="2">
    <source>
        <dbReference type="ARBA" id="ARBA00022475"/>
    </source>
</evidence>
<gene>
    <name evidence="12" type="ORF">EV190_11811</name>
</gene>
<evidence type="ECO:0000259" key="10">
    <source>
        <dbReference type="Pfam" id="PF02518"/>
    </source>
</evidence>
<dbReference type="Pfam" id="PF07730">
    <property type="entry name" value="HisKA_3"/>
    <property type="match status" value="1"/>
</dbReference>
<evidence type="ECO:0000313" key="12">
    <source>
        <dbReference type="EMBL" id="TDQ48475.1"/>
    </source>
</evidence>
<evidence type="ECO:0000256" key="9">
    <source>
        <dbReference type="SAM" id="MobiDB-lite"/>
    </source>
</evidence>
<keyword evidence="7" id="KW-0902">Two-component regulatory system</keyword>
<dbReference type="PANTHER" id="PTHR24421:SF37">
    <property type="entry name" value="SENSOR HISTIDINE KINASE NARS"/>
    <property type="match status" value="1"/>
</dbReference>
<evidence type="ECO:0000256" key="7">
    <source>
        <dbReference type="ARBA" id="ARBA00023012"/>
    </source>
</evidence>
<evidence type="ECO:0000313" key="13">
    <source>
        <dbReference type="Proteomes" id="UP000295281"/>
    </source>
</evidence>
<keyword evidence="13" id="KW-1185">Reference proteome</keyword>
<dbReference type="InterPro" id="IPR011712">
    <property type="entry name" value="Sig_transdc_His_kin_sub3_dim/P"/>
</dbReference>
<keyword evidence="5 12" id="KW-0418">Kinase</keyword>
<evidence type="ECO:0000256" key="1">
    <source>
        <dbReference type="ARBA" id="ARBA00004651"/>
    </source>
</evidence>
<feature type="region of interest" description="Disordered" evidence="9">
    <location>
        <begin position="354"/>
        <end position="377"/>
    </location>
</feature>
<dbReference type="GO" id="GO:0046983">
    <property type="term" value="F:protein dimerization activity"/>
    <property type="evidence" value="ECO:0007669"/>
    <property type="project" value="InterPro"/>
</dbReference>
<dbReference type="GO" id="GO:0000155">
    <property type="term" value="F:phosphorelay sensor kinase activity"/>
    <property type="evidence" value="ECO:0007669"/>
    <property type="project" value="InterPro"/>
</dbReference>